<feature type="domain" description="Rhodopsin" evidence="7">
    <location>
        <begin position="26"/>
        <end position="267"/>
    </location>
</feature>
<name>A0A9P5AS11_9HYPO</name>
<protein>
    <submittedName>
        <fullName evidence="8">L-fucose permease</fullName>
    </submittedName>
</protein>
<dbReference type="Proteomes" id="UP000730481">
    <property type="component" value="Unassembled WGS sequence"/>
</dbReference>
<feature type="transmembrane region" description="Helical" evidence="6">
    <location>
        <begin position="42"/>
        <end position="63"/>
    </location>
</feature>
<dbReference type="InterPro" id="IPR049326">
    <property type="entry name" value="Rhodopsin_dom_fungi"/>
</dbReference>
<keyword evidence="3 6" id="KW-1133">Transmembrane helix</keyword>
<dbReference type="Pfam" id="PF20684">
    <property type="entry name" value="Fung_rhodopsin"/>
    <property type="match status" value="1"/>
</dbReference>
<reference evidence="8" key="2">
    <citation type="submission" date="2020-02" db="EMBL/GenBank/DDBJ databases">
        <title>Identification and distribution of gene clusters putatively required for synthesis of sphingolipid metabolism inhibitors in phylogenetically diverse species of the filamentous fungus Fusarium.</title>
        <authorList>
            <person name="Kim H.-S."/>
            <person name="Busman M."/>
            <person name="Brown D.W."/>
            <person name="Divon H."/>
            <person name="Uhlig S."/>
            <person name="Proctor R.H."/>
        </authorList>
    </citation>
    <scope>NUCLEOTIDE SEQUENCE</scope>
    <source>
        <strain evidence="8">NRRL 25174</strain>
    </source>
</reference>
<dbReference type="InterPro" id="IPR052337">
    <property type="entry name" value="SAT4-like"/>
</dbReference>
<keyword evidence="2 6" id="KW-0812">Transmembrane</keyword>
<gene>
    <name evidence="8" type="ORF">FBEOM_3294</name>
</gene>
<comment type="caution">
    <text evidence="8">The sequence shown here is derived from an EMBL/GenBank/DDBJ whole genome shotgun (WGS) entry which is preliminary data.</text>
</comment>
<proteinExistence type="inferred from homology"/>
<feature type="transmembrane region" description="Helical" evidence="6">
    <location>
        <begin position="124"/>
        <end position="150"/>
    </location>
</feature>
<feature type="transmembrane region" description="Helical" evidence="6">
    <location>
        <begin position="170"/>
        <end position="193"/>
    </location>
</feature>
<comment type="subcellular location">
    <subcellularLocation>
        <location evidence="1">Membrane</location>
        <topology evidence="1">Multi-pass membrane protein</topology>
    </subcellularLocation>
</comment>
<evidence type="ECO:0000256" key="6">
    <source>
        <dbReference type="SAM" id="Phobius"/>
    </source>
</evidence>
<evidence type="ECO:0000313" key="8">
    <source>
        <dbReference type="EMBL" id="KAF4342772.1"/>
    </source>
</evidence>
<dbReference type="GO" id="GO:0016020">
    <property type="term" value="C:membrane"/>
    <property type="evidence" value="ECO:0007669"/>
    <property type="project" value="UniProtKB-SubCell"/>
</dbReference>
<feature type="transmembrane region" description="Helical" evidence="6">
    <location>
        <begin position="95"/>
        <end position="112"/>
    </location>
</feature>
<feature type="transmembrane region" description="Helical" evidence="6">
    <location>
        <begin position="12"/>
        <end position="30"/>
    </location>
</feature>
<evidence type="ECO:0000256" key="4">
    <source>
        <dbReference type="ARBA" id="ARBA00023136"/>
    </source>
</evidence>
<dbReference type="PANTHER" id="PTHR33048:SF47">
    <property type="entry name" value="INTEGRAL MEMBRANE PROTEIN-RELATED"/>
    <property type="match status" value="1"/>
</dbReference>
<reference evidence="8" key="1">
    <citation type="journal article" date="2017" name="Mycologia">
        <title>Fusarium algeriense, sp. nov., a novel toxigenic crown rot pathogen of durum wheat from Algeria is nested in the Fusarium burgessii species complex.</title>
        <authorList>
            <person name="Laraba I."/>
            <person name="Keddad A."/>
            <person name="Boureghda H."/>
            <person name="Abdallah N."/>
            <person name="Vaughan M.M."/>
            <person name="Proctor R.H."/>
            <person name="Busman M."/>
            <person name="O'Donnell K."/>
        </authorList>
    </citation>
    <scope>NUCLEOTIDE SEQUENCE</scope>
    <source>
        <strain evidence="8">NRRL 25174</strain>
    </source>
</reference>
<evidence type="ECO:0000256" key="2">
    <source>
        <dbReference type="ARBA" id="ARBA00022692"/>
    </source>
</evidence>
<accession>A0A9P5AS11</accession>
<dbReference type="AlphaFoldDB" id="A0A9P5AS11"/>
<sequence>MVSTKQPDLWVALWVPFAAATVFISLRLTSRKLTRVGFWWDDYFAIACYACAVIWAVEVPLFIGNGLGLHAFDLNRDIQETNSIMMHYLFAIEQTYTWVVYLAKVSLLLFYWRMFRITNIKIAVYSLLGASTCWLIARIIVGTIQCLPVEAFWNLKIRPTSTCPVETNKFVFGSILAHILLDILILTLPIMQIKKLQLPLLQKCAVLLMFMFGTLVCAVGLVVGTVGVHIDQQSQDLSWDLSDTLIWGTIEINLLTVSTCLPTIRPACLYLGSRLGMGTANSLSANSFGQSHSRPNLSKSIRLSAMPKDETSSTYELAVRMERNGDSISESESHSQRGYKGNITAVTIPSGSNDLDDYPEGSAYPRGILVKNETIVTYKG</sequence>
<organism evidence="8 9">
    <name type="scientific">Fusarium beomiforme</name>
    <dbReference type="NCBI Taxonomy" id="44412"/>
    <lineage>
        <taxon>Eukaryota</taxon>
        <taxon>Fungi</taxon>
        <taxon>Dikarya</taxon>
        <taxon>Ascomycota</taxon>
        <taxon>Pezizomycotina</taxon>
        <taxon>Sordariomycetes</taxon>
        <taxon>Hypocreomycetidae</taxon>
        <taxon>Hypocreales</taxon>
        <taxon>Nectriaceae</taxon>
        <taxon>Fusarium</taxon>
        <taxon>Fusarium burgessii species complex</taxon>
    </lineage>
</organism>
<evidence type="ECO:0000259" key="7">
    <source>
        <dbReference type="Pfam" id="PF20684"/>
    </source>
</evidence>
<evidence type="ECO:0000313" key="9">
    <source>
        <dbReference type="Proteomes" id="UP000730481"/>
    </source>
</evidence>
<dbReference type="OrthoDB" id="5329176at2759"/>
<keyword evidence="9" id="KW-1185">Reference proteome</keyword>
<evidence type="ECO:0000256" key="1">
    <source>
        <dbReference type="ARBA" id="ARBA00004141"/>
    </source>
</evidence>
<evidence type="ECO:0000256" key="3">
    <source>
        <dbReference type="ARBA" id="ARBA00022989"/>
    </source>
</evidence>
<comment type="similarity">
    <text evidence="5">Belongs to the SAT4 family.</text>
</comment>
<feature type="transmembrane region" description="Helical" evidence="6">
    <location>
        <begin position="205"/>
        <end position="228"/>
    </location>
</feature>
<dbReference type="PANTHER" id="PTHR33048">
    <property type="entry name" value="PTH11-LIKE INTEGRAL MEMBRANE PROTEIN (AFU_ORTHOLOGUE AFUA_5G11245)"/>
    <property type="match status" value="1"/>
</dbReference>
<evidence type="ECO:0000256" key="5">
    <source>
        <dbReference type="ARBA" id="ARBA00038359"/>
    </source>
</evidence>
<keyword evidence="4 6" id="KW-0472">Membrane</keyword>
<dbReference type="EMBL" id="PVQB02000122">
    <property type="protein sequence ID" value="KAF4342772.1"/>
    <property type="molecule type" value="Genomic_DNA"/>
</dbReference>